<keyword evidence="10 15" id="KW-0233">DNA recombination</keyword>
<evidence type="ECO:0000259" key="17">
    <source>
        <dbReference type="SMART" id="SM00382"/>
    </source>
</evidence>
<proteinExistence type="inferred from homology"/>
<evidence type="ECO:0000256" key="10">
    <source>
        <dbReference type="ARBA" id="ARBA00023172"/>
    </source>
</evidence>
<evidence type="ECO:0000256" key="1">
    <source>
        <dbReference type="ARBA" id="ARBA00001946"/>
    </source>
</evidence>
<comment type="catalytic activity">
    <reaction evidence="14 15">
        <text>ATP + H2O = ADP + phosphate + H(+)</text>
        <dbReference type="Rhea" id="RHEA:13065"/>
        <dbReference type="ChEBI" id="CHEBI:15377"/>
        <dbReference type="ChEBI" id="CHEBI:15378"/>
        <dbReference type="ChEBI" id="CHEBI:30616"/>
        <dbReference type="ChEBI" id="CHEBI:43474"/>
        <dbReference type="ChEBI" id="CHEBI:456216"/>
        <dbReference type="EC" id="5.6.2.3"/>
    </reaction>
</comment>
<feature type="compositionally biased region" description="Low complexity" evidence="16">
    <location>
        <begin position="49"/>
        <end position="58"/>
    </location>
</feature>
<evidence type="ECO:0000256" key="4">
    <source>
        <dbReference type="ARBA" id="ARBA00022763"/>
    </source>
</evidence>
<evidence type="ECO:0000256" key="13">
    <source>
        <dbReference type="ARBA" id="ARBA00023242"/>
    </source>
</evidence>
<dbReference type="FunFam" id="3.40.50.300:FF:001226">
    <property type="entry name" value="ATP-dependent DNA helicase PIF1"/>
    <property type="match status" value="1"/>
</dbReference>
<feature type="compositionally biased region" description="Polar residues" evidence="16">
    <location>
        <begin position="277"/>
        <end position="287"/>
    </location>
</feature>
<dbReference type="CDD" id="cd22541">
    <property type="entry name" value="SP5_N"/>
    <property type="match status" value="1"/>
</dbReference>
<keyword evidence="3 15" id="KW-0547">Nucleotide-binding</keyword>
<evidence type="ECO:0000256" key="5">
    <source>
        <dbReference type="ARBA" id="ARBA00022801"/>
    </source>
</evidence>
<evidence type="ECO:0000256" key="14">
    <source>
        <dbReference type="ARBA" id="ARBA00048954"/>
    </source>
</evidence>
<dbReference type="Pfam" id="PF05970">
    <property type="entry name" value="PIF1"/>
    <property type="match status" value="1"/>
</dbReference>
<keyword evidence="6 15" id="KW-0347">Helicase</keyword>
<evidence type="ECO:0000256" key="15">
    <source>
        <dbReference type="HAMAP-Rule" id="MF_03176"/>
    </source>
</evidence>
<comment type="cofactor">
    <cofactor evidence="1 15">
        <name>Mg(2+)</name>
        <dbReference type="ChEBI" id="CHEBI:18420"/>
    </cofactor>
</comment>
<evidence type="ECO:0000313" key="18">
    <source>
        <dbReference type="EMBL" id="PHH60438.1"/>
    </source>
</evidence>
<keyword evidence="5 15" id="KW-0378">Hydrolase</keyword>
<comment type="function">
    <text evidence="15">DNA-dependent ATPase and 5'-3' DNA helicase required for the maintenance of both mitochondrial and nuclear genome stability.</text>
</comment>
<keyword evidence="8 15" id="KW-0238">DNA-binding</keyword>
<feature type="region of interest" description="Disordered" evidence="16">
    <location>
        <begin position="1"/>
        <end position="86"/>
    </location>
</feature>
<dbReference type="EMBL" id="NJET01000146">
    <property type="protein sequence ID" value="PHH60438.1"/>
    <property type="molecule type" value="Genomic_DNA"/>
</dbReference>
<dbReference type="GO" id="GO:0043139">
    <property type="term" value="F:5'-3' DNA helicase activity"/>
    <property type="evidence" value="ECO:0007669"/>
    <property type="project" value="UniProtKB-UniRule"/>
</dbReference>
<evidence type="ECO:0000256" key="9">
    <source>
        <dbReference type="ARBA" id="ARBA00023128"/>
    </source>
</evidence>
<gene>
    <name evidence="15" type="primary">PIF1</name>
    <name evidence="18" type="ORF">CDD81_1650</name>
</gene>
<organism evidence="18 19">
    <name type="scientific">Ophiocordyceps australis</name>
    <dbReference type="NCBI Taxonomy" id="1399860"/>
    <lineage>
        <taxon>Eukaryota</taxon>
        <taxon>Fungi</taxon>
        <taxon>Dikarya</taxon>
        <taxon>Ascomycota</taxon>
        <taxon>Pezizomycotina</taxon>
        <taxon>Sordariomycetes</taxon>
        <taxon>Hypocreomycetidae</taxon>
        <taxon>Hypocreales</taxon>
        <taxon>Ophiocordycipitaceae</taxon>
        <taxon>Ophiocordyceps</taxon>
    </lineage>
</organism>
<feature type="compositionally biased region" description="Polar residues" evidence="16">
    <location>
        <begin position="168"/>
        <end position="178"/>
    </location>
</feature>
<dbReference type="InterPro" id="IPR003593">
    <property type="entry name" value="AAA+_ATPase"/>
</dbReference>
<dbReference type="Proteomes" id="UP000226192">
    <property type="component" value="Unassembled WGS sequence"/>
</dbReference>
<dbReference type="STRING" id="1399860.A0A2C5XF89"/>
<comment type="similarity">
    <text evidence="15">Belongs to the helicase family. PIF1 subfamily.</text>
</comment>
<feature type="domain" description="AAA+ ATPase" evidence="17">
    <location>
        <begin position="323"/>
        <end position="483"/>
    </location>
</feature>
<name>A0A2C5XF89_9HYPO</name>
<evidence type="ECO:0000256" key="2">
    <source>
        <dbReference type="ARBA" id="ARBA00004604"/>
    </source>
</evidence>
<feature type="binding site" evidence="15">
    <location>
        <begin position="331"/>
        <end position="338"/>
    </location>
    <ligand>
        <name>ATP</name>
        <dbReference type="ChEBI" id="CHEBI:30616"/>
    </ligand>
</feature>
<dbReference type="GO" id="GO:0006281">
    <property type="term" value="P:DNA repair"/>
    <property type="evidence" value="ECO:0007669"/>
    <property type="project" value="UniProtKB-UniRule"/>
</dbReference>
<dbReference type="HAMAP" id="MF_03176">
    <property type="entry name" value="PIF1"/>
    <property type="match status" value="1"/>
</dbReference>
<dbReference type="InterPro" id="IPR010285">
    <property type="entry name" value="DNA_helicase_pif1-like_DEAD"/>
</dbReference>
<dbReference type="PANTHER" id="PTHR47642:SF5">
    <property type="entry name" value="ATP-DEPENDENT DNA HELICASE"/>
    <property type="match status" value="1"/>
</dbReference>
<dbReference type="PANTHER" id="PTHR47642">
    <property type="entry name" value="ATP-DEPENDENT DNA HELICASE"/>
    <property type="match status" value="1"/>
</dbReference>
<keyword evidence="9 15" id="KW-0496">Mitochondrion</keyword>
<sequence>MLSRAVSQGTGQASSSRPGLYQQPFPSQSQNSPNGDIRKQFKTLTAKNSAAAASGASARTMPDRKAFLNKPPIEPASAMASKNSTGRLHSICGNSTSFSHGTPVVDLTESPVKAKIHEAVYFAEDDFSDDDHLDLDYEAPTPLPIAPASKSPTHSSRPPASSVVRSATRTNLASSQSEAPIPWSSSPASHFAPPALRPAPTHDSTTTQTLLKRKSSGDSKPAEFPISKSKRRVLPASFRQPASDSEEDMPVTTAAKKKALWDASASHVEMQKKQLKNQRSSRQPQAETSKDGSRETSDSLSKKKVAISLSTEQQQVLDLVVNKGESVFFTGPAGTGKSVLMRAIVDELKKKHQRDPERVAVTASTGLAACNIGGITLHSFSGIGLGKEDAHALVKKIKRNPKARNRWIKTKCLIIDEVSMVDGDLFDKLSYIGRVIRNNGRPWGGIQLVITGDFFQLPPVPDHEKSRESKFAFDASTWSTSIDHTIGLSQVFRQRDPEFARMLNEMRLGKIGPETVRAFKVLDRPLKFKDGVDSAELFPTRAQVTGSNEKRLRDLPGELRRYDAMDTGDPAIRDKLLHNMMAPKSLDLKINAQVMLIKNLDETLVNGSLGKVIAFSDEKTFEMGDGSHGAGYGSDADDRMSKARRKLQGFSNDVDSPVSSGRKYPVVQFISTSGTPRTIMCVPEEWKVELPNGEVQAKRNQLPLILAWSLSIHKAQGQTLERVTVNLGRVFEKGQAYVALSRATTQQGLRVLNFDPAKVMAHPKVVEFYGKLYSAGQAVGSRPVTIANFVGNKRGVQPPPKMVPQLPNTAQNVEAIDLDDDEEAMESYGF</sequence>
<keyword evidence="7 15" id="KW-0067">ATP-binding</keyword>
<dbReference type="GO" id="GO:0005730">
    <property type="term" value="C:nucleolus"/>
    <property type="evidence" value="ECO:0007669"/>
    <property type="project" value="UniProtKB-SubCell"/>
</dbReference>
<evidence type="ECO:0000256" key="8">
    <source>
        <dbReference type="ARBA" id="ARBA00023125"/>
    </source>
</evidence>
<evidence type="ECO:0000256" key="6">
    <source>
        <dbReference type="ARBA" id="ARBA00022806"/>
    </source>
</evidence>
<comment type="subcellular location">
    <subcellularLocation>
        <location evidence="2">Nucleus</location>
        <location evidence="2">Nucleolus</location>
    </subcellularLocation>
    <subcellularLocation>
        <location evidence="15">Nucleus</location>
    </subcellularLocation>
    <subcellularLocation>
        <location evidence="15">Mitochondrion</location>
    </subcellularLocation>
</comment>
<evidence type="ECO:0000256" key="7">
    <source>
        <dbReference type="ARBA" id="ARBA00022840"/>
    </source>
</evidence>
<evidence type="ECO:0000313" key="19">
    <source>
        <dbReference type="Proteomes" id="UP000226192"/>
    </source>
</evidence>
<feature type="compositionally biased region" description="Low complexity" evidence="16">
    <location>
        <begin position="22"/>
        <end position="34"/>
    </location>
</feature>
<dbReference type="AlphaFoldDB" id="A0A2C5XF89"/>
<feature type="compositionally biased region" description="Basic and acidic residues" evidence="16">
    <location>
        <begin position="288"/>
        <end position="300"/>
    </location>
</feature>
<dbReference type="SUPFAM" id="SSF52540">
    <property type="entry name" value="P-loop containing nucleoside triphosphate hydrolases"/>
    <property type="match status" value="2"/>
</dbReference>
<dbReference type="Pfam" id="PF21530">
    <property type="entry name" value="Pif1_2B_dom"/>
    <property type="match status" value="1"/>
</dbReference>
<evidence type="ECO:0000256" key="16">
    <source>
        <dbReference type="SAM" id="MobiDB-lite"/>
    </source>
</evidence>
<dbReference type="EC" id="5.6.2.3" evidence="15"/>
<dbReference type="GO" id="GO:0005739">
    <property type="term" value="C:mitochondrion"/>
    <property type="evidence" value="ECO:0007669"/>
    <property type="project" value="UniProtKB-SubCell"/>
</dbReference>
<feature type="compositionally biased region" description="Low complexity" evidence="16">
    <location>
        <begin position="182"/>
        <end position="194"/>
    </location>
</feature>
<dbReference type="CDD" id="cd18809">
    <property type="entry name" value="SF1_C_RecD"/>
    <property type="match status" value="1"/>
</dbReference>
<keyword evidence="4 15" id="KW-0227">DNA damage</keyword>
<dbReference type="SMART" id="SM00382">
    <property type="entry name" value="AAA"/>
    <property type="match status" value="1"/>
</dbReference>
<feature type="compositionally biased region" description="Low complexity" evidence="16">
    <location>
        <begin position="155"/>
        <end position="167"/>
    </location>
</feature>
<dbReference type="CDD" id="cd18037">
    <property type="entry name" value="DEXSc_Pif1_like"/>
    <property type="match status" value="1"/>
</dbReference>
<evidence type="ECO:0000256" key="12">
    <source>
        <dbReference type="ARBA" id="ARBA00023235"/>
    </source>
</evidence>
<dbReference type="Gene3D" id="3.40.50.300">
    <property type="entry name" value="P-loop containing nucleotide triphosphate hydrolases"/>
    <property type="match status" value="1"/>
</dbReference>
<accession>A0A2C5XF89</accession>
<dbReference type="InterPro" id="IPR027417">
    <property type="entry name" value="P-loop_NTPase"/>
</dbReference>
<dbReference type="GO" id="GO:0000723">
    <property type="term" value="P:telomere maintenance"/>
    <property type="evidence" value="ECO:0007669"/>
    <property type="project" value="InterPro"/>
</dbReference>
<dbReference type="OrthoDB" id="432234at2759"/>
<evidence type="ECO:0000256" key="11">
    <source>
        <dbReference type="ARBA" id="ARBA00023204"/>
    </source>
</evidence>
<feature type="DNA-binding region" evidence="15">
    <location>
        <begin position="735"/>
        <end position="754"/>
    </location>
</feature>
<dbReference type="GO" id="GO:0006310">
    <property type="term" value="P:DNA recombination"/>
    <property type="evidence" value="ECO:0007669"/>
    <property type="project" value="UniProtKB-UniRule"/>
</dbReference>
<dbReference type="GO" id="GO:0016887">
    <property type="term" value="F:ATP hydrolysis activity"/>
    <property type="evidence" value="ECO:0007669"/>
    <property type="project" value="RHEA"/>
</dbReference>
<dbReference type="InterPro" id="IPR048293">
    <property type="entry name" value="PIF1_RRM3_pfh1"/>
</dbReference>
<evidence type="ECO:0000256" key="3">
    <source>
        <dbReference type="ARBA" id="ARBA00022741"/>
    </source>
</evidence>
<keyword evidence="12 15" id="KW-0413">Isomerase</keyword>
<dbReference type="InterPro" id="IPR051055">
    <property type="entry name" value="PIF1_helicase"/>
</dbReference>
<keyword evidence="13 15" id="KW-0539">Nucleus</keyword>
<protein>
    <recommendedName>
        <fullName evidence="15">ATP-dependent DNA helicase PIF1</fullName>
        <ecNumber evidence="15">5.6.2.3</ecNumber>
    </recommendedName>
    <alternativeName>
        <fullName evidence="15">DNA 5'-3' helicase PIF1</fullName>
    </alternativeName>
    <alternativeName>
        <fullName evidence="15">DNA repair and recombination helicase PIF1</fullName>
    </alternativeName>
</protein>
<keyword evidence="11 15" id="KW-0234">DNA repair</keyword>
<feature type="region of interest" description="Disordered" evidence="16">
    <location>
        <begin position="131"/>
        <end position="300"/>
    </location>
</feature>
<comment type="caution">
    <text evidence="18">The sequence shown here is derived from an EMBL/GenBank/DDBJ whole genome shotgun (WGS) entry which is preliminary data.</text>
</comment>
<comment type="subunit">
    <text evidence="15">Monomer.</text>
</comment>
<keyword evidence="19" id="KW-1185">Reference proteome</keyword>
<reference evidence="18 19" key="1">
    <citation type="submission" date="2017-06" db="EMBL/GenBank/DDBJ databases">
        <title>Ant-infecting Ophiocordyceps genomes reveal a high diversity of potential behavioral manipulation genes and a possible major role for enterotoxins.</title>
        <authorList>
            <person name="De Bekker C."/>
            <person name="Evans H.C."/>
            <person name="Brachmann A."/>
            <person name="Hughes D.P."/>
        </authorList>
    </citation>
    <scope>NUCLEOTIDE SEQUENCE [LARGE SCALE GENOMIC DNA]</scope>
    <source>
        <strain evidence="18 19">Map64</strain>
    </source>
</reference>
<dbReference type="GO" id="GO:0005524">
    <property type="term" value="F:ATP binding"/>
    <property type="evidence" value="ECO:0007669"/>
    <property type="project" value="UniProtKB-UniRule"/>
</dbReference>
<feature type="compositionally biased region" description="Polar residues" evidence="16">
    <location>
        <begin position="1"/>
        <end position="17"/>
    </location>
</feature>
<dbReference type="GO" id="GO:0003697">
    <property type="term" value="F:single-stranded DNA binding"/>
    <property type="evidence" value="ECO:0007669"/>
    <property type="project" value="UniProtKB-ARBA"/>
</dbReference>
<dbReference type="InterPro" id="IPR049163">
    <property type="entry name" value="Pif1-like_2B_dom"/>
</dbReference>